<keyword evidence="2" id="KW-0813">Transport</keyword>
<evidence type="ECO:0000256" key="5">
    <source>
        <dbReference type="ARBA" id="ARBA00022989"/>
    </source>
</evidence>
<dbReference type="PANTHER" id="PTHR23513:SF6">
    <property type="entry name" value="MAJOR FACILITATOR SUPERFAMILY ASSOCIATED DOMAIN-CONTAINING PROTEIN"/>
    <property type="match status" value="1"/>
</dbReference>
<dbReference type="CDD" id="cd06173">
    <property type="entry name" value="MFS_MefA_like"/>
    <property type="match status" value="1"/>
</dbReference>
<keyword evidence="4 7" id="KW-0812">Transmembrane</keyword>
<feature type="transmembrane region" description="Helical" evidence="7">
    <location>
        <begin position="315"/>
        <end position="333"/>
    </location>
</feature>
<comment type="subcellular location">
    <subcellularLocation>
        <location evidence="1">Cell membrane</location>
        <topology evidence="1">Multi-pass membrane protein</topology>
    </subcellularLocation>
</comment>
<evidence type="ECO:0000256" key="7">
    <source>
        <dbReference type="SAM" id="Phobius"/>
    </source>
</evidence>
<feature type="transmembrane region" description="Helical" evidence="7">
    <location>
        <begin position="90"/>
        <end position="123"/>
    </location>
</feature>
<dbReference type="SUPFAM" id="SSF103473">
    <property type="entry name" value="MFS general substrate transporter"/>
    <property type="match status" value="1"/>
</dbReference>
<evidence type="ECO:0000313" key="9">
    <source>
        <dbReference type="Proteomes" id="UP000239203"/>
    </source>
</evidence>
<dbReference type="GO" id="GO:0022857">
    <property type="term" value="F:transmembrane transporter activity"/>
    <property type="evidence" value="ECO:0007669"/>
    <property type="project" value="InterPro"/>
</dbReference>
<evidence type="ECO:0000256" key="1">
    <source>
        <dbReference type="ARBA" id="ARBA00004651"/>
    </source>
</evidence>
<feature type="transmembrane region" description="Helical" evidence="7">
    <location>
        <begin position="380"/>
        <end position="398"/>
    </location>
</feature>
<dbReference type="PANTHER" id="PTHR23513">
    <property type="entry name" value="INTEGRAL MEMBRANE EFFLUX PROTEIN-RELATED"/>
    <property type="match status" value="1"/>
</dbReference>
<proteinExistence type="predicted"/>
<dbReference type="Proteomes" id="UP000239203">
    <property type="component" value="Unassembled WGS sequence"/>
</dbReference>
<name>A0A2S6GK34_9PSEU</name>
<comment type="caution">
    <text evidence="8">The sequence shown here is derived from an EMBL/GenBank/DDBJ whole genome shotgun (WGS) entry which is preliminary data.</text>
</comment>
<feature type="transmembrane region" description="Helical" evidence="7">
    <location>
        <begin position="259"/>
        <end position="279"/>
    </location>
</feature>
<evidence type="ECO:0000256" key="3">
    <source>
        <dbReference type="ARBA" id="ARBA00022475"/>
    </source>
</evidence>
<sequence length="418" mass="43322">MRETLHNLGLVRRDRVFRRFWLGMLISRTGDAFTTVALSWLVLTVASPADLGVVLLCFGLPRVLSAPIAGRLLDRAQPRVLLGWDNALRGVLIGLVPLLHATGVLRVPFICVIAACAAVLSALTEVAEGALVPRLVADGELEAANSLLGMNWEIAYIAGPPLSGLLVAWIGAPTALVVDALSFGLMSALCFGLPENARGADAADGDSRGLLGKWLGVGALVRLPAVLVLTASTVGFLFLQGMSEVFFPVYSRTGLTAGPGGYGVLVGAAGAGALLGVLFGPSVYGKLRPHLRMSAVLVVGAPLFAALALVDSLVAGVVLIGLATFLWGPYYVFERSLAQRLTPDGVRGRVMGARTAVTSVGFPLGSLTAGWLFAHADVGPVILAMAGGYAALGLLPLLSRSLRDTAPSAPPAQVPESR</sequence>
<dbReference type="Gene3D" id="1.20.1250.20">
    <property type="entry name" value="MFS general substrate transporter like domains"/>
    <property type="match status" value="1"/>
</dbReference>
<feature type="transmembrane region" description="Helical" evidence="7">
    <location>
        <begin position="353"/>
        <end position="374"/>
    </location>
</feature>
<evidence type="ECO:0000313" key="8">
    <source>
        <dbReference type="EMBL" id="PPK65588.1"/>
    </source>
</evidence>
<feature type="transmembrane region" description="Helical" evidence="7">
    <location>
        <begin position="214"/>
        <end position="239"/>
    </location>
</feature>
<reference evidence="8 9" key="1">
    <citation type="submission" date="2018-02" db="EMBL/GenBank/DDBJ databases">
        <title>Genomic Encyclopedia of Archaeal and Bacterial Type Strains, Phase II (KMG-II): from individual species to whole genera.</title>
        <authorList>
            <person name="Goeker M."/>
        </authorList>
    </citation>
    <scope>NUCLEOTIDE SEQUENCE [LARGE SCALE GENOMIC DNA]</scope>
    <source>
        <strain evidence="8 9">YU 961-1</strain>
    </source>
</reference>
<evidence type="ECO:0000256" key="4">
    <source>
        <dbReference type="ARBA" id="ARBA00022692"/>
    </source>
</evidence>
<keyword evidence="3" id="KW-1003">Cell membrane</keyword>
<dbReference type="OrthoDB" id="2370632at2"/>
<gene>
    <name evidence="8" type="ORF">CLV40_11372</name>
</gene>
<feature type="transmembrane region" description="Helical" evidence="7">
    <location>
        <begin position="291"/>
        <end position="309"/>
    </location>
</feature>
<dbReference type="PRINTS" id="PR01035">
    <property type="entry name" value="TCRTETA"/>
</dbReference>
<protein>
    <submittedName>
        <fullName evidence="8">Putative MFS family arabinose efflux permease</fullName>
    </submittedName>
</protein>
<dbReference type="Pfam" id="PF05977">
    <property type="entry name" value="MFS_3"/>
    <property type="match status" value="1"/>
</dbReference>
<dbReference type="EMBL" id="PTIX01000013">
    <property type="protein sequence ID" value="PPK65588.1"/>
    <property type="molecule type" value="Genomic_DNA"/>
</dbReference>
<dbReference type="AlphaFoldDB" id="A0A2S6GK34"/>
<dbReference type="InterPro" id="IPR001958">
    <property type="entry name" value="Tet-R_TetA/multi-R_MdtG-like"/>
</dbReference>
<dbReference type="GO" id="GO:0005886">
    <property type="term" value="C:plasma membrane"/>
    <property type="evidence" value="ECO:0007669"/>
    <property type="project" value="UniProtKB-SubCell"/>
</dbReference>
<keyword evidence="6 7" id="KW-0472">Membrane</keyword>
<evidence type="ECO:0000256" key="2">
    <source>
        <dbReference type="ARBA" id="ARBA00022448"/>
    </source>
</evidence>
<evidence type="ECO:0000256" key="6">
    <source>
        <dbReference type="ARBA" id="ARBA00023136"/>
    </source>
</evidence>
<organism evidence="8 9">
    <name type="scientific">Actinokineospora auranticolor</name>
    <dbReference type="NCBI Taxonomy" id="155976"/>
    <lineage>
        <taxon>Bacteria</taxon>
        <taxon>Bacillati</taxon>
        <taxon>Actinomycetota</taxon>
        <taxon>Actinomycetes</taxon>
        <taxon>Pseudonocardiales</taxon>
        <taxon>Pseudonocardiaceae</taxon>
        <taxon>Actinokineospora</taxon>
    </lineage>
</organism>
<feature type="transmembrane region" description="Helical" evidence="7">
    <location>
        <begin position="20"/>
        <end position="43"/>
    </location>
</feature>
<dbReference type="RefSeq" id="WP_104481020.1">
    <property type="nucleotide sequence ID" value="NZ_CP154825.1"/>
</dbReference>
<keyword evidence="9" id="KW-1185">Reference proteome</keyword>
<accession>A0A2S6GK34</accession>
<dbReference type="InterPro" id="IPR010290">
    <property type="entry name" value="TM_effector"/>
</dbReference>
<dbReference type="InterPro" id="IPR036259">
    <property type="entry name" value="MFS_trans_sf"/>
</dbReference>
<keyword evidence="5 7" id="KW-1133">Transmembrane helix</keyword>